<dbReference type="Pfam" id="PF19580">
    <property type="entry name" value="Exo_endo_phos_3"/>
    <property type="match status" value="1"/>
</dbReference>
<name>A0AAQ1UII2_9BACT</name>
<evidence type="ECO:0000313" key="2">
    <source>
        <dbReference type="EMBL" id="SUB80130.1"/>
    </source>
</evidence>
<dbReference type="InterPro" id="IPR005135">
    <property type="entry name" value="Endo/exonuclease/phosphatase"/>
</dbReference>
<reference evidence="2 3" key="1">
    <citation type="submission" date="2018-06" db="EMBL/GenBank/DDBJ databases">
        <authorList>
            <consortium name="Pathogen Informatics"/>
            <person name="Doyle S."/>
        </authorList>
    </citation>
    <scope>NUCLEOTIDE SEQUENCE [LARGE SCALE GENOMIC DNA]</scope>
    <source>
        <strain evidence="2 3">NCTC13063</strain>
    </source>
</reference>
<dbReference type="InterPro" id="IPR036691">
    <property type="entry name" value="Endo/exonu/phosph_ase_sf"/>
</dbReference>
<dbReference type="EMBL" id="UGTJ01000001">
    <property type="protein sequence ID" value="SUB80130.1"/>
    <property type="molecule type" value="Genomic_DNA"/>
</dbReference>
<protein>
    <submittedName>
        <fullName evidence="2">Uncharacterized protein conserved in bacteria</fullName>
    </submittedName>
</protein>
<dbReference type="Proteomes" id="UP000255283">
    <property type="component" value="Unassembled WGS sequence"/>
</dbReference>
<organism evidence="2 3">
    <name type="scientific">Segatella buccae</name>
    <dbReference type="NCBI Taxonomy" id="28126"/>
    <lineage>
        <taxon>Bacteria</taxon>
        <taxon>Pseudomonadati</taxon>
        <taxon>Bacteroidota</taxon>
        <taxon>Bacteroidia</taxon>
        <taxon>Bacteroidales</taxon>
        <taxon>Prevotellaceae</taxon>
        <taxon>Segatella</taxon>
    </lineage>
</organism>
<dbReference type="RefSeq" id="WP_115153687.1">
    <property type="nucleotide sequence ID" value="NZ_DBFWLE010000024.1"/>
</dbReference>
<proteinExistence type="predicted"/>
<evidence type="ECO:0000313" key="3">
    <source>
        <dbReference type="Proteomes" id="UP000255283"/>
    </source>
</evidence>
<gene>
    <name evidence="2" type="ORF">NCTC13063_01411</name>
</gene>
<comment type="caution">
    <text evidence="2">The sequence shown here is derived from an EMBL/GenBank/DDBJ whole genome shotgun (WGS) entry which is preliminary data.</text>
</comment>
<sequence>MISLLLASLFTLIELNCENLFDTRHDSLKNDTEFLPEGSHHWTRTRYWHKLNDIGREIIALGEDSAGWRLPDVVAMCEVENDSVMYDLTKRSLLRKARYEYLMTDSPDERGIDVALMYNPVTFRPLSHHAIRIPLLPDMRPTRDILYVVGLAGEADTLHLFVVHAPSRMGGERASRPFRLQVARRLITAIDSIRLLQPDAQIILAGDFNDYADSPALESLYIHGMHNVSATARGANGALGTYRFRGEWGSLDQIICSLSVAGKLANCHIGDLPFLLEEDEKYGGVHPRRTYLGPKYQRGFSDHLPLVARFKL</sequence>
<feature type="domain" description="Endonuclease/exonuclease/phosphatase" evidence="1">
    <location>
        <begin position="15"/>
        <end position="307"/>
    </location>
</feature>
<accession>A0AAQ1UII2</accession>
<evidence type="ECO:0000259" key="1">
    <source>
        <dbReference type="Pfam" id="PF19580"/>
    </source>
</evidence>
<dbReference type="SUPFAM" id="SSF56219">
    <property type="entry name" value="DNase I-like"/>
    <property type="match status" value="1"/>
</dbReference>
<dbReference type="AlphaFoldDB" id="A0AAQ1UII2"/>
<dbReference type="PANTHER" id="PTHR42834:SF1">
    <property type="entry name" value="ENDONUCLEASE_EXONUCLEASE_PHOSPHATASE FAMILY PROTEIN (AFU_ORTHOLOGUE AFUA_3G09210)"/>
    <property type="match status" value="1"/>
</dbReference>
<dbReference type="GO" id="GO:0003824">
    <property type="term" value="F:catalytic activity"/>
    <property type="evidence" value="ECO:0007669"/>
    <property type="project" value="InterPro"/>
</dbReference>
<dbReference type="Gene3D" id="3.60.10.10">
    <property type="entry name" value="Endonuclease/exonuclease/phosphatase"/>
    <property type="match status" value="1"/>
</dbReference>
<dbReference type="PANTHER" id="PTHR42834">
    <property type="entry name" value="ENDONUCLEASE/EXONUCLEASE/PHOSPHATASE FAMILY PROTEIN (AFU_ORTHOLOGUE AFUA_3G09210)"/>
    <property type="match status" value="1"/>
</dbReference>